<dbReference type="InterPro" id="IPR015424">
    <property type="entry name" value="PyrdxlP-dep_Trfase"/>
</dbReference>
<evidence type="ECO:0000256" key="1">
    <source>
        <dbReference type="ARBA" id="ARBA00001933"/>
    </source>
</evidence>
<dbReference type="Gene3D" id="3.90.1150.10">
    <property type="entry name" value="Aspartate Aminotransferase, domain 1"/>
    <property type="match status" value="1"/>
</dbReference>
<evidence type="ECO:0000256" key="3">
    <source>
        <dbReference type="RuleBase" id="RU362118"/>
    </source>
</evidence>
<dbReference type="PANTHER" id="PTHR11808">
    <property type="entry name" value="TRANS-SULFURATION ENZYME FAMILY MEMBER"/>
    <property type="match status" value="1"/>
</dbReference>
<gene>
    <name evidence="4" type="primary">metB</name>
    <name evidence="4" type="ORF">ACFSW7_09235</name>
</gene>
<keyword evidence="2 3" id="KW-0663">Pyridoxal phosphate</keyword>
<name>A0ABW5UYG3_9MICO</name>
<evidence type="ECO:0000313" key="4">
    <source>
        <dbReference type="EMBL" id="MFD2758561.1"/>
    </source>
</evidence>
<dbReference type="RefSeq" id="WP_019617697.1">
    <property type="nucleotide sequence ID" value="NZ_JBHUNE010000006.1"/>
</dbReference>
<dbReference type="Proteomes" id="UP001597492">
    <property type="component" value="Unassembled WGS sequence"/>
</dbReference>
<dbReference type="InterPro" id="IPR015422">
    <property type="entry name" value="PyrdxlP-dep_Trfase_small"/>
</dbReference>
<dbReference type="InterPro" id="IPR015421">
    <property type="entry name" value="PyrdxlP-dep_Trfase_major"/>
</dbReference>
<dbReference type="NCBIfam" id="TIGR02080">
    <property type="entry name" value="O_succ_thio_ly"/>
    <property type="match status" value="1"/>
</dbReference>
<evidence type="ECO:0000313" key="5">
    <source>
        <dbReference type="Proteomes" id="UP001597492"/>
    </source>
</evidence>
<dbReference type="Pfam" id="PF01053">
    <property type="entry name" value="Cys_Met_Meta_PP"/>
    <property type="match status" value="1"/>
</dbReference>
<evidence type="ECO:0000256" key="2">
    <source>
        <dbReference type="ARBA" id="ARBA00022898"/>
    </source>
</evidence>
<comment type="cofactor">
    <cofactor evidence="1 3">
        <name>pyridoxal 5'-phosphate</name>
        <dbReference type="ChEBI" id="CHEBI:597326"/>
    </cofactor>
</comment>
<dbReference type="SUPFAM" id="SSF53383">
    <property type="entry name" value="PLP-dependent transferases"/>
    <property type="match status" value="1"/>
</dbReference>
<keyword evidence="5" id="KW-1185">Reference proteome</keyword>
<dbReference type="Gene3D" id="3.40.640.10">
    <property type="entry name" value="Type I PLP-dependent aspartate aminotransferase-like (Major domain)"/>
    <property type="match status" value="1"/>
</dbReference>
<dbReference type="InterPro" id="IPR000277">
    <property type="entry name" value="Cys/Met-Metab_PyrdxlP-dep_enz"/>
</dbReference>
<dbReference type="PIRSF" id="PIRSF001434">
    <property type="entry name" value="CGS"/>
    <property type="match status" value="1"/>
</dbReference>
<dbReference type="EC" id="2.5.1.48" evidence="4"/>
<dbReference type="CDD" id="cd00614">
    <property type="entry name" value="CGS_like"/>
    <property type="match status" value="1"/>
</dbReference>
<reference evidence="5" key="1">
    <citation type="journal article" date="2019" name="Int. J. Syst. Evol. Microbiol.">
        <title>The Global Catalogue of Microorganisms (GCM) 10K type strain sequencing project: providing services to taxonomists for standard genome sequencing and annotation.</title>
        <authorList>
            <consortium name="The Broad Institute Genomics Platform"/>
            <consortium name="The Broad Institute Genome Sequencing Center for Infectious Disease"/>
            <person name="Wu L."/>
            <person name="Ma J."/>
        </authorList>
    </citation>
    <scope>NUCLEOTIDE SEQUENCE [LARGE SCALE GENOMIC DNA]</scope>
    <source>
        <strain evidence="5">TISTR 1514</strain>
    </source>
</reference>
<dbReference type="EMBL" id="JBHUNE010000006">
    <property type="protein sequence ID" value="MFD2758561.1"/>
    <property type="molecule type" value="Genomic_DNA"/>
</dbReference>
<accession>A0ABW5UYG3</accession>
<dbReference type="InterPro" id="IPR011821">
    <property type="entry name" value="O_succ_thio_ly"/>
</dbReference>
<comment type="similarity">
    <text evidence="3">Belongs to the trans-sulfuration enzymes family.</text>
</comment>
<dbReference type="GO" id="GO:0003962">
    <property type="term" value="F:cystathionine gamma-synthase activity"/>
    <property type="evidence" value="ECO:0007669"/>
    <property type="project" value="UniProtKB-EC"/>
</dbReference>
<dbReference type="PANTHER" id="PTHR11808:SF75">
    <property type="entry name" value="CYSTATHIONINE GAMMA-SYNTHASE"/>
    <property type="match status" value="1"/>
</dbReference>
<keyword evidence="4" id="KW-0808">Transferase</keyword>
<comment type="caution">
    <text evidence="4">The sequence shown here is derived from an EMBL/GenBank/DDBJ whole genome shotgun (WGS) entry which is preliminary data.</text>
</comment>
<proteinExistence type="inferred from homology"/>
<sequence>MTEFSSLTRATRAGIESDTAQGAVVPPVYLSTNYTFAKFGEPRQFDYTRSGNPTRALLGEAIAELEGGAGATVVATGMGAVTLVTLALLRPGDVVAYPHDCYGGSWRLFEQLGAKGLYRFEPVDFTDTEAAKARIAELEPRVVWLETPSNPLLRVTDVQAIADAAHAGDALVVVDNTFLTPLAQRPFELGADVVVHSVTKYLNGHSDVVQGAVVGKTAELAEQFDWWGNVLGLTASPADSYLVIRGLRTLEVRFERHQENTLRVVEAVKSHPAVKQLNFPGLPDHPGHEIAKKQQSGFGAMFSIELAGGEAAVRSFLDAVELFSLAESLGGTESLVAHPATMTHASMTPEAQAAAGITDGLLRFSIGIEPVEDLIADLTAALDAAAK</sequence>
<organism evidence="4 5">
    <name type="scientific">Gulosibacter faecalis</name>
    <dbReference type="NCBI Taxonomy" id="272240"/>
    <lineage>
        <taxon>Bacteria</taxon>
        <taxon>Bacillati</taxon>
        <taxon>Actinomycetota</taxon>
        <taxon>Actinomycetes</taxon>
        <taxon>Micrococcales</taxon>
        <taxon>Microbacteriaceae</taxon>
        <taxon>Gulosibacter</taxon>
    </lineage>
</organism>
<protein>
    <submittedName>
        <fullName evidence="4">Cystathionine gamma-synthase</fullName>
        <ecNumber evidence="4">2.5.1.48</ecNumber>
    </submittedName>
</protein>